<keyword evidence="3" id="KW-1185">Reference proteome</keyword>
<dbReference type="InterPro" id="IPR029052">
    <property type="entry name" value="Metallo-depent_PP-like"/>
</dbReference>
<dbReference type="OrthoDB" id="9807890at2"/>
<reference evidence="2 3" key="1">
    <citation type="journal article" date="2019" name="Environ. Microbiol.">
        <title>Species interactions and distinct microbial communities in high Arctic permafrost affected cryosols are associated with the CH4 and CO2 gas fluxes.</title>
        <authorList>
            <person name="Altshuler I."/>
            <person name="Hamel J."/>
            <person name="Turney S."/>
            <person name="Magnuson E."/>
            <person name="Levesque R."/>
            <person name="Greer C."/>
            <person name="Whyte L.G."/>
        </authorList>
    </citation>
    <scope>NUCLEOTIDE SEQUENCE [LARGE SCALE GENOMIC DNA]</scope>
    <source>
        <strain evidence="2 3">S5.1</strain>
    </source>
</reference>
<dbReference type="GO" id="GO:0016791">
    <property type="term" value="F:phosphatase activity"/>
    <property type="evidence" value="ECO:0007669"/>
    <property type="project" value="TreeGrafter"/>
</dbReference>
<dbReference type="CDD" id="cd00144">
    <property type="entry name" value="MPP_PPP_family"/>
    <property type="match status" value="1"/>
</dbReference>
<dbReference type="Gene3D" id="3.60.21.10">
    <property type="match status" value="1"/>
</dbReference>
<dbReference type="EMBL" id="RCZK01000017">
    <property type="protein sequence ID" value="TPG08121.1"/>
    <property type="molecule type" value="Genomic_DNA"/>
</dbReference>
<dbReference type="GO" id="GO:0008803">
    <property type="term" value="F:bis(5'-nucleosyl)-tetraphosphatase (symmetrical) activity"/>
    <property type="evidence" value="ECO:0007669"/>
    <property type="project" value="TreeGrafter"/>
</dbReference>
<name>A0A502C8N4_9SPHN</name>
<proteinExistence type="predicted"/>
<organism evidence="2 3">
    <name type="scientific">Sphingomonas oligophenolica</name>
    <dbReference type="NCBI Taxonomy" id="301154"/>
    <lineage>
        <taxon>Bacteria</taxon>
        <taxon>Pseudomonadati</taxon>
        <taxon>Pseudomonadota</taxon>
        <taxon>Alphaproteobacteria</taxon>
        <taxon>Sphingomonadales</taxon>
        <taxon>Sphingomonadaceae</taxon>
        <taxon>Sphingomonas</taxon>
    </lineage>
</organism>
<dbReference type="SUPFAM" id="SSF56300">
    <property type="entry name" value="Metallo-dependent phosphatases"/>
    <property type="match status" value="1"/>
</dbReference>
<dbReference type="Pfam" id="PF00149">
    <property type="entry name" value="Metallophos"/>
    <property type="match status" value="1"/>
</dbReference>
<comment type="caution">
    <text evidence="2">The sequence shown here is derived from an EMBL/GenBank/DDBJ whole genome shotgun (WGS) entry which is preliminary data.</text>
</comment>
<evidence type="ECO:0000313" key="2">
    <source>
        <dbReference type="EMBL" id="TPG08121.1"/>
    </source>
</evidence>
<dbReference type="AlphaFoldDB" id="A0A502C8N4"/>
<dbReference type="InterPro" id="IPR050126">
    <property type="entry name" value="Ap4A_hydrolase"/>
</dbReference>
<evidence type="ECO:0000313" key="3">
    <source>
        <dbReference type="Proteomes" id="UP000318413"/>
    </source>
</evidence>
<dbReference type="PANTHER" id="PTHR42850">
    <property type="entry name" value="METALLOPHOSPHOESTERASE"/>
    <property type="match status" value="1"/>
</dbReference>
<protein>
    <submittedName>
        <fullName evidence="2">Serine/threonine protein phosphatase</fullName>
    </submittedName>
</protein>
<dbReference type="GO" id="GO:0110154">
    <property type="term" value="P:RNA decapping"/>
    <property type="evidence" value="ECO:0007669"/>
    <property type="project" value="TreeGrafter"/>
</dbReference>
<evidence type="ECO:0000259" key="1">
    <source>
        <dbReference type="Pfam" id="PF00149"/>
    </source>
</evidence>
<dbReference type="InterPro" id="IPR004843">
    <property type="entry name" value="Calcineurin-like_PHP"/>
</dbReference>
<feature type="domain" description="Calcineurin-like phosphoesterase" evidence="1">
    <location>
        <begin position="23"/>
        <end position="212"/>
    </location>
</feature>
<gene>
    <name evidence="2" type="ORF">EAH84_14200</name>
</gene>
<sequence>MPLKSFFRNPKTRPLGSVPAGSRVYAVGDIHGRLDCLEAMLALIVEDRAHRDPADTTLIFLGDFVDRGPDSCGVVERVRTLDIPGVDIRALKGNHEEILLSAAENDRSSLGLFDRVGGKQTMLSYGMTEDEYDHVALSELAALMQHHIPPAHMKYLAGLGDHISIGDYRFVHAGIRPGIAFDEQRGSDLRWIRREFLDHSGSHDGIIVHGHTITEEPVDLPHRVGIDTGAFVSGRLTTLVLEGSERRFLSTCPSAITPASADLK</sequence>
<accession>A0A502C8N4</accession>
<dbReference type="Proteomes" id="UP000318413">
    <property type="component" value="Unassembled WGS sequence"/>
</dbReference>
<dbReference type="GO" id="GO:0005737">
    <property type="term" value="C:cytoplasm"/>
    <property type="evidence" value="ECO:0007669"/>
    <property type="project" value="TreeGrafter"/>
</dbReference>
<dbReference type="PANTHER" id="PTHR42850:SF4">
    <property type="entry name" value="ZINC-DEPENDENT ENDOPOLYPHOSPHATASE"/>
    <property type="match status" value="1"/>
</dbReference>